<keyword evidence="5" id="KW-0808">Transferase</keyword>
<keyword evidence="13 21" id="KW-0472">Membrane</keyword>
<proteinExistence type="predicted"/>
<feature type="domain" description="RING-type" evidence="23">
    <location>
        <begin position="756"/>
        <end position="823"/>
    </location>
</feature>
<organism evidence="24 25">
    <name type="scientific">Blastomyces silverae</name>
    <dbReference type="NCBI Taxonomy" id="2060906"/>
    <lineage>
        <taxon>Eukaryota</taxon>
        <taxon>Fungi</taxon>
        <taxon>Dikarya</taxon>
        <taxon>Ascomycota</taxon>
        <taxon>Pezizomycotina</taxon>
        <taxon>Eurotiomycetes</taxon>
        <taxon>Eurotiomycetidae</taxon>
        <taxon>Onygenales</taxon>
        <taxon>Ajellomycetaceae</taxon>
        <taxon>Blastomyces</taxon>
    </lineage>
</organism>
<comment type="pathway">
    <text evidence="3">Protein modification; protein ubiquitination.</text>
</comment>
<evidence type="ECO:0000256" key="4">
    <source>
        <dbReference type="ARBA" id="ARBA00012483"/>
    </source>
</evidence>
<evidence type="ECO:0000256" key="2">
    <source>
        <dbReference type="ARBA" id="ARBA00004127"/>
    </source>
</evidence>
<comment type="function">
    <text evidence="14">Catalytic component of the DSC E3 ubiquitin ligase complex which is required for the srbA transcriptional activator proteolytic cleavage to release the soluble transcription factor from the membrane in low oxygen or sterol conditions. Required for growth during hypoxia and triazole drug susceptibility, as well as for virulence in a murine model of invasive pulmonary aspergillosis (IPA).</text>
</comment>
<feature type="region of interest" description="Disordered" evidence="20">
    <location>
        <begin position="715"/>
        <end position="749"/>
    </location>
</feature>
<feature type="transmembrane region" description="Helical" evidence="21">
    <location>
        <begin position="558"/>
        <end position="576"/>
    </location>
</feature>
<keyword evidence="10" id="KW-0833">Ubl conjugation pathway</keyword>
<feature type="transmembrane region" description="Helical" evidence="21">
    <location>
        <begin position="612"/>
        <end position="632"/>
    </location>
</feature>
<evidence type="ECO:0000256" key="19">
    <source>
        <dbReference type="PROSITE-ProRule" id="PRU00175"/>
    </source>
</evidence>
<feature type="chain" id="PRO_5005199709" description="DSC E3 ubiquitin ligase complex subunit A" evidence="22">
    <location>
        <begin position="23"/>
        <end position="829"/>
    </location>
</feature>
<dbReference type="PANTHER" id="PTHR22763:SF162">
    <property type="entry name" value="TRANSMEMBRANE E3 UBIQUITIN-PROTEIN LIGASE 1"/>
    <property type="match status" value="1"/>
</dbReference>
<evidence type="ECO:0000256" key="7">
    <source>
        <dbReference type="ARBA" id="ARBA00022723"/>
    </source>
</evidence>
<evidence type="ECO:0000256" key="6">
    <source>
        <dbReference type="ARBA" id="ARBA00022692"/>
    </source>
</evidence>
<evidence type="ECO:0000256" key="11">
    <source>
        <dbReference type="ARBA" id="ARBA00022833"/>
    </source>
</evidence>
<evidence type="ECO:0000256" key="9">
    <source>
        <dbReference type="ARBA" id="ARBA00022771"/>
    </source>
</evidence>
<sequence>MENRRALLFFVLLFFLLSAPEPRPPTLSFERERHQQKAEEQRALSLLNNSRYGDLDSAAGRWLPLGGLTKDDGYAWGLLPVVKDRARDQLYSILQHSGLLSEQPIEWQTHPLRSDLNTSDLQIPVYHNVTGKVRGNWVRWRGPETENLPQLNTTAIMLRHDYFTSTFANNITTDHGTLLMELQEEDREGLALAGSTAREIRADMTLYTDASLGPNHYVRLFGVHFPSSGGMLLSTTSEKFAGLSAMPQFALSNDTFELSRQLLNRSLTETLAEKKTGPVDYLPWSSLPHGPSSMTFPAPKCEYVVYLQQHPLVINGQIARRPLLQSIEDELRFPVGAPVPSPPLMTMSMTLFSPDCGFVLESKGSPAYSPSDGLYLSGPKQEQYRKHAGRLVVIMAAVLCTQIHLLMRQMKEASTPSTRSRVSFYTIAMMSMGDALFGSFILMQLYDEAPFLLLTGTTFLAFFSVSFLAMKFQIEVWVVQAPERREADRSSSARAPSGPPQSLPAPVTAPRPVDTGATPIIILPPDQDEPEDTTAATPAPQATGDSGTNDTGAMYSRFYFTLFCLLFFSSWTLFWPTRLARMYGHGVSFIYLSFWIPQIYRNVMRNCRKALTWEFVVGQSLIRIFPFLYFYALPGNVLFIKPGSIFTLGIVAWVWMQTVVLAAQDLLGPRFFVPHGWAPPAYDYHPILRDTSASGSSEDIEAAGVLPIGFLRGEESNSAAPSSSKDDDKNSLDHNNTNNNDDDDDGKDRKSRRFDCAICMQDIEVPVLRAPGGSTGVAPASVAEGAANLLSRRAYMVTPCRHIFHSTCLESWMRLRLQCPICRENLPPI</sequence>
<evidence type="ECO:0000313" key="25">
    <source>
        <dbReference type="Proteomes" id="UP000053573"/>
    </source>
</evidence>
<evidence type="ECO:0000256" key="18">
    <source>
        <dbReference type="ARBA" id="ARBA00082128"/>
    </source>
</evidence>
<dbReference type="STRING" id="2060906.A0A0H1BM80"/>
<comment type="catalytic activity">
    <reaction evidence="1">
        <text>S-ubiquitinyl-[E2 ubiquitin-conjugating enzyme]-L-cysteine + [acceptor protein]-L-lysine = [E2 ubiquitin-conjugating enzyme]-L-cysteine + N(6)-ubiquitinyl-[acceptor protein]-L-lysine.</text>
        <dbReference type="EC" id="2.3.2.27"/>
    </reaction>
</comment>
<dbReference type="InterPro" id="IPR013083">
    <property type="entry name" value="Znf_RING/FYVE/PHD"/>
</dbReference>
<feature type="transmembrane region" description="Helical" evidence="21">
    <location>
        <begin position="388"/>
        <end position="407"/>
    </location>
</feature>
<dbReference type="Pfam" id="PF11145">
    <property type="entry name" value="DUF2921"/>
    <property type="match status" value="2"/>
</dbReference>
<evidence type="ECO:0000256" key="1">
    <source>
        <dbReference type="ARBA" id="ARBA00000900"/>
    </source>
</evidence>
<dbReference type="FunFam" id="3.30.40.10:FF:000626">
    <property type="entry name" value="Transmembrane ubiquitin ligase 1"/>
    <property type="match status" value="1"/>
</dbReference>
<dbReference type="Pfam" id="PF13639">
    <property type="entry name" value="zf-RING_2"/>
    <property type="match status" value="1"/>
</dbReference>
<evidence type="ECO:0000256" key="5">
    <source>
        <dbReference type="ARBA" id="ARBA00022679"/>
    </source>
</evidence>
<keyword evidence="12 21" id="KW-1133">Transmembrane helix</keyword>
<evidence type="ECO:0000256" key="8">
    <source>
        <dbReference type="ARBA" id="ARBA00022729"/>
    </source>
</evidence>
<dbReference type="EMBL" id="LDEV01000937">
    <property type="protein sequence ID" value="KLJ12410.1"/>
    <property type="molecule type" value="Genomic_DNA"/>
</dbReference>
<dbReference type="GO" id="GO:0043161">
    <property type="term" value="P:proteasome-mediated ubiquitin-dependent protein catabolic process"/>
    <property type="evidence" value="ECO:0007669"/>
    <property type="project" value="TreeGrafter"/>
</dbReference>
<dbReference type="PROSITE" id="PS50089">
    <property type="entry name" value="ZF_RING_2"/>
    <property type="match status" value="1"/>
</dbReference>
<evidence type="ECO:0000256" key="10">
    <source>
        <dbReference type="ARBA" id="ARBA00022786"/>
    </source>
</evidence>
<comment type="subunit">
    <text evidence="15">Component of the DSC E3 ubiquitin ligase complex composed of dscA, dscB, dscC and dscD.</text>
</comment>
<feature type="transmembrane region" description="Helical" evidence="21">
    <location>
        <begin position="422"/>
        <end position="443"/>
    </location>
</feature>
<evidence type="ECO:0000259" key="23">
    <source>
        <dbReference type="PROSITE" id="PS50089"/>
    </source>
</evidence>
<gene>
    <name evidence="24" type="ORF">EMPG_12572</name>
</gene>
<feature type="transmembrane region" description="Helical" evidence="21">
    <location>
        <begin position="582"/>
        <end position="600"/>
    </location>
</feature>
<keyword evidence="6 21" id="KW-0812">Transmembrane</keyword>
<evidence type="ECO:0000256" key="3">
    <source>
        <dbReference type="ARBA" id="ARBA00004906"/>
    </source>
</evidence>
<dbReference type="OrthoDB" id="9984778at2759"/>
<comment type="caution">
    <text evidence="24">The sequence shown here is derived from an EMBL/GenBank/DDBJ whole genome shotgun (WGS) entry which is preliminary data.</text>
</comment>
<dbReference type="Proteomes" id="UP000053573">
    <property type="component" value="Unassembled WGS sequence"/>
</dbReference>
<feature type="compositionally biased region" description="Pro residues" evidence="20">
    <location>
        <begin position="497"/>
        <end position="509"/>
    </location>
</feature>
<protein>
    <recommendedName>
        <fullName evidence="16">DSC E3 ubiquitin ligase complex subunit A</fullName>
        <ecNumber evidence="4">2.3.2.27</ecNumber>
    </recommendedName>
    <alternativeName>
        <fullName evidence="17">Defective for SREBP cleavage protein A</fullName>
    </alternativeName>
    <alternativeName>
        <fullName evidence="18">RING-type E3 ubiquitin transferase dscA</fullName>
    </alternativeName>
</protein>
<feature type="transmembrane region" description="Helical" evidence="21">
    <location>
        <begin position="449"/>
        <end position="470"/>
    </location>
</feature>
<dbReference type="InterPro" id="IPR021319">
    <property type="entry name" value="DUF2921"/>
</dbReference>
<name>A0A0H1BM80_9EURO</name>
<comment type="subcellular location">
    <subcellularLocation>
        <location evidence="2">Endomembrane system</location>
        <topology evidence="2">Multi-pass membrane protein</topology>
    </subcellularLocation>
</comment>
<feature type="signal peptide" evidence="22">
    <location>
        <begin position="1"/>
        <end position="22"/>
    </location>
</feature>
<dbReference type="SMART" id="SM00184">
    <property type="entry name" value="RING"/>
    <property type="match status" value="1"/>
</dbReference>
<dbReference type="EC" id="2.3.2.27" evidence="4"/>
<evidence type="ECO:0000256" key="16">
    <source>
        <dbReference type="ARBA" id="ARBA00071072"/>
    </source>
</evidence>
<evidence type="ECO:0000256" key="22">
    <source>
        <dbReference type="SAM" id="SignalP"/>
    </source>
</evidence>
<keyword evidence="7" id="KW-0479">Metal-binding</keyword>
<accession>A0A0H1BM80</accession>
<feature type="compositionally biased region" description="Low complexity" evidence="20">
    <location>
        <begin position="533"/>
        <end position="543"/>
    </location>
</feature>
<evidence type="ECO:0000256" key="20">
    <source>
        <dbReference type="SAM" id="MobiDB-lite"/>
    </source>
</evidence>
<dbReference type="AlphaFoldDB" id="A0A0H1BM80"/>
<dbReference type="Gene3D" id="3.30.40.10">
    <property type="entry name" value="Zinc/RING finger domain, C3HC4 (zinc finger)"/>
    <property type="match status" value="1"/>
</dbReference>
<dbReference type="InterPro" id="IPR001841">
    <property type="entry name" value="Znf_RING"/>
</dbReference>
<feature type="region of interest" description="Disordered" evidence="20">
    <location>
        <begin position="487"/>
        <end position="547"/>
    </location>
</feature>
<dbReference type="PANTHER" id="PTHR22763">
    <property type="entry name" value="RING ZINC FINGER PROTEIN"/>
    <property type="match status" value="1"/>
</dbReference>
<evidence type="ECO:0000256" key="21">
    <source>
        <dbReference type="SAM" id="Phobius"/>
    </source>
</evidence>
<evidence type="ECO:0000256" key="15">
    <source>
        <dbReference type="ARBA" id="ARBA00063126"/>
    </source>
</evidence>
<keyword evidence="8 22" id="KW-0732">Signal</keyword>
<feature type="transmembrane region" description="Helical" evidence="21">
    <location>
        <begin position="644"/>
        <end position="663"/>
    </location>
</feature>
<keyword evidence="9 19" id="KW-0863">Zinc-finger</keyword>
<dbReference type="InterPro" id="IPR050731">
    <property type="entry name" value="HRD1_E3_ubiq-ligases"/>
</dbReference>
<evidence type="ECO:0000256" key="17">
    <source>
        <dbReference type="ARBA" id="ARBA00077885"/>
    </source>
</evidence>
<dbReference type="GO" id="GO:0044695">
    <property type="term" value="C:Dsc E3 ubiquitin ligase complex"/>
    <property type="evidence" value="ECO:0007669"/>
    <property type="project" value="TreeGrafter"/>
</dbReference>
<evidence type="ECO:0000256" key="12">
    <source>
        <dbReference type="ARBA" id="ARBA00022989"/>
    </source>
</evidence>
<keyword evidence="25" id="KW-1185">Reference proteome</keyword>
<dbReference type="GO" id="GO:0008270">
    <property type="term" value="F:zinc ion binding"/>
    <property type="evidence" value="ECO:0007669"/>
    <property type="project" value="UniProtKB-KW"/>
</dbReference>
<evidence type="ECO:0000313" key="24">
    <source>
        <dbReference type="EMBL" id="KLJ12410.1"/>
    </source>
</evidence>
<dbReference type="GO" id="GO:0061630">
    <property type="term" value="F:ubiquitin protein ligase activity"/>
    <property type="evidence" value="ECO:0007669"/>
    <property type="project" value="UniProtKB-EC"/>
</dbReference>
<reference evidence="25" key="1">
    <citation type="journal article" date="2015" name="PLoS Genet.">
        <title>The dynamic genome and transcriptome of the human fungal pathogen Blastomyces and close relative Emmonsia.</title>
        <authorList>
            <person name="Munoz J.F."/>
            <person name="Gauthier G.M."/>
            <person name="Desjardins C.A."/>
            <person name="Gallo J.E."/>
            <person name="Holder J."/>
            <person name="Sullivan T.D."/>
            <person name="Marty A.J."/>
            <person name="Carmen J.C."/>
            <person name="Chen Z."/>
            <person name="Ding L."/>
            <person name="Gujja S."/>
            <person name="Magrini V."/>
            <person name="Misas E."/>
            <person name="Mitreva M."/>
            <person name="Priest M."/>
            <person name="Saif S."/>
            <person name="Whiston E.A."/>
            <person name="Young S."/>
            <person name="Zeng Q."/>
            <person name="Goldman W.E."/>
            <person name="Mardis E.R."/>
            <person name="Taylor J.W."/>
            <person name="McEwen J.G."/>
            <person name="Clay O.K."/>
            <person name="Klein B.S."/>
            <person name="Cuomo C.A."/>
        </authorList>
    </citation>
    <scope>NUCLEOTIDE SEQUENCE [LARGE SCALE GENOMIC DNA]</scope>
    <source>
        <strain evidence="25">UAMH 139</strain>
    </source>
</reference>
<dbReference type="GO" id="GO:0012505">
    <property type="term" value="C:endomembrane system"/>
    <property type="evidence" value="ECO:0007669"/>
    <property type="project" value="UniProtKB-SubCell"/>
</dbReference>
<dbReference type="SUPFAM" id="SSF57850">
    <property type="entry name" value="RING/U-box"/>
    <property type="match status" value="1"/>
</dbReference>
<evidence type="ECO:0000256" key="14">
    <source>
        <dbReference type="ARBA" id="ARBA00056116"/>
    </source>
</evidence>
<keyword evidence="11" id="KW-0862">Zinc</keyword>
<evidence type="ECO:0000256" key="13">
    <source>
        <dbReference type="ARBA" id="ARBA00023136"/>
    </source>
</evidence>